<gene>
    <name evidence="1" type="ORF">PHLGIDRAFT_116775</name>
</gene>
<organism evidence="1 2">
    <name type="scientific">Phlebiopsis gigantea (strain 11061_1 CR5-6)</name>
    <name type="common">White-rot fungus</name>
    <name type="synonym">Peniophora gigantea</name>
    <dbReference type="NCBI Taxonomy" id="745531"/>
    <lineage>
        <taxon>Eukaryota</taxon>
        <taxon>Fungi</taxon>
        <taxon>Dikarya</taxon>
        <taxon>Basidiomycota</taxon>
        <taxon>Agaricomycotina</taxon>
        <taxon>Agaricomycetes</taxon>
        <taxon>Polyporales</taxon>
        <taxon>Phanerochaetaceae</taxon>
        <taxon>Phlebiopsis</taxon>
    </lineage>
</organism>
<name>A0A0C3S1M8_PHLG1</name>
<dbReference type="SUPFAM" id="SSF51735">
    <property type="entry name" value="NAD(P)-binding Rossmann-fold domains"/>
    <property type="match status" value="1"/>
</dbReference>
<dbReference type="InterPro" id="IPR036291">
    <property type="entry name" value="NAD(P)-bd_dom_sf"/>
</dbReference>
<dbReference type="OrthoDB" id="1933717at2759"/>
<dbReference type="InterPro" id="IPR002347">
    <property type="entry name" value="SDR_fam"/>
</dbReference>
<proteinExistence type="predicted"/>
<dbReference type="PRINTS" id="PR00081">
    <property type="entry name" value="GDHRDH"/>
</dbReference>
<dbReference type="PANTHER" id="PTHR43975">
    <property type="entry name" value="ZGC:101858"/>
    <property type="match status" value="1"/>
</dbReference>
<evidence type="ECO:0008006" key="3">
    <source>
        <dbReference type="Google" id="ProtNLM"/>
    </source>
</evidence>
<reference evidence="1 2" key="1">
    <citation type="journal article" date="2014" name="PLoS Genet.">
        <title>Analysis of the Phlebiopsis gigantea genome, transcriptome and secretome provides insight into its pioneer colonization strategies of wood.</title>
        <authorList>
            <person name="Hori C."/>
            <person name="Ishida T."/>
            <person name="Igarashi K."/>
            <person name="Samejima M."/>
            <person name="Suzuki H."/>
            <person name="Master E."/>
            <person name="Ferreira P."/>
            <person name="Ruiz-Duenas F.J."/>
            <person name="Held B."/>
            <person name="Canessa P."/>
            <person name="Larrondo L.F."/>
            <person name="Schmoll M."/>
            <person name="Druzhinina I.S."/>
            <person name="Kubicek C.P."/>
            <person name="Gaskell J.A."/>
            <person name="Kersten P."/>
            <person name="St John F."/>
            <person name="Glasner J."/>
            <person name="Sabat G."/>
            <person name="Splinter BonDurant S."/>
            <person name="Syed K."/>
            <person name="Yadav J."/>
            <person name="Mgbeahuruike A.C."/>
            <person name="Kovalchuk A."/>
            <person name="Asiegbu F.O."/>
            <person name="Lackner G."/>
            <person name="Hoffmeister D."/>
            <person name="Rencoret J."/>
            <person name="Gutierrez A."/>
            <person name="Sun H."/>
            <person name="Lindquist E."/>
            <person name="Barry K."/>
            <person name="Riley R."/>
            <person name="Grigoriev I.V."/>
            <person name="Henrissat B."/>
            <person name="Kues U."/>
            <person name="Berka R.M."/>
            <person name="Martinez A.T."/>
            <person name="Covert S.F."/>
            <person name="Blanchette R.A."/>
            <person name="Cullen D."/>
        </authorList>
    </citation>
    <scope>NUCLEOTIDE SEQUENCE [LARGE SCALE GENOMIC DNA]</scope>
    <source>
        <strain evidence="1 2">11061_1 CR5-6</strain>
    </source>
</reference>
<dbReference type="EMBL" id="KN840471">
    <property type="protein sequence ID" value="KIP09061.1"/>
    <property type="molecule type" value="Genomic_DNA"/>
</dbReference>
<sequence>MLTIGPGLAFTPTTRHDTYSAIDLDKADLSGKVVLVTEASKGVGKALAVAVAQAGALGLVLFARSDFYSTNGACFSTTQAGQSLNVLTLAVDITNNQEVIAAAKRAGWLDVVINNAALFEAAYQVTRAVIPLLTKSKGDKTILNSTSLAAAIVAPAMSSYCISKLAVLRFTEFINAEYGYKGVVAYSEQPGSIPIDMTSLALDEIKHMIVDTMEIPETVATVASGRNWKAGT</sequence>
<dbReference type="STRING" id="745531.A0A0C3S1M8"/>
<keyword evidence="2" id="KW-1185">Reference proteome</keyword>
<evidence type="ECO:0000313" key="2">
    <source>
        <dbReference type="Proteomes" id="UP000053257"/>
    </source>
</evidence>
<evidence type="ECO:0000313" key="1">
    <source>
        <dbReference type="EMBL" id="KIP09061.1"/>
    </source>
</evidence>
<protein>
    <recommendedName>
        <fullName evidence="3">Ketoreductase (KR) domain-containing protein</fullName>
    </recommendedName>
</protein>
<dbReference type="Pfam" id="PF00106">
    <property type="entry name" value="adh_short"/>
    <property type="match status" value="2"/>
</dbReference>
<dbReference type="HOGENOM" id="CLU_010194_8_0_1"/>
<dbReference type="Gene3D" id="3.40.50.720">
    <property type="entry name" value="NAD(P)-binding Rossmann-like Domain"/>
    <property type="match status" value="2"/>
</dbReference>
<dbReference type="PANTHER" id="PTHR43975:SF2">
    <property type="entry name" value="EG:BACR7A4.14 PROTEIN-RELATED"/>
    <property type="match status" value="1"/>
</dbReference>
<dbReference type="Proteomes" id="UP000053257">
    <property type="component" value="Unassembled WGS sequence"/>
</dbReference>
<dbReference type="AlphaFoldDB" id="A0A0C3S1M8"/>
<accession>A0A0C3S1M8</accession>